<keyword evidence="1" id="KW-1133">Transmembrane helix</keyword>
<dbReference type="OrthoDB" id="5519902at2"/>
<dbReference type="Proteomes" id="UP000067626">
    <property type="component" value="Chromosome"/>
</dbReference>
<dbReference type="EMBL" id="CP012159">
    <property type="protein sequence ID" value="AKT42582.1"/>
    <property type="molecule type" value="Genomic_DNA"/>
</dbReference>
<dbReference type="RefSeq" id="WP_050434186.1">
    <property type="nucleotide sequence ID" value="NZ_CP012159.1"/>
</dbReference>
<keyword evidence="3" id="KW-1185">Reference proteome</keyword>
<dbReference type="STRING" id="52.CMC5_068090"/>
<proteinExistence type="predicted"/>
<evidence type="ECO:0000256" key="1">
    <source>
        <dbReference type="SAM" id="Phobius"/>
    </source>
</evidence>
<keyword evidence="1" id="KW-0812">Transmembrane</keyword>
<evidence type="ECO:0000313" key="2">
    <source>
        <dbReference type="EMBL" id="AKT42582.1"/>
    </source>
</evidence>
<accession>A0A0K1EPL6</accession>
<feature type="transmembrane region" description="Helical" evidence="1">
    <location>
        <begin position="144"/>
        <end position="163"/>
    </location>
</feature>
<protein>
    <submittedName>
        <fullName evidence="2">Uncharacterized protein</fullName>
    </submittedName>
</protein>
<organism evidence="2 3">
    <name type="scientific">Chondromyces crocatus</name>
    <dbReference type="NCBI Taxonomy" id="52"/>
    <lineage>
        <taxon>Bacteria</taxon>
        <taxon>Pseudomonadati</taxon>
        <taxon>Myxococcota</taxon>
        <taxon>Polyangia</taxon>
        <taxon>Polyangiales</taxon>
        <taxon>Polyangiaceae</taxon>
        <taxon>Chondromyces</taxon>
    </lineage>
</organism>
<gene>
    <name evidence="2" type="ORF">CMC5_068090</name>
</gene>
<dbReference type="KEGG" id="ccro:CMC5_068090"/>
<reference evidence="2 3" key="1">
    <citation type="submission" date="2015-07" db="EMBL/GenBank/DDBJ databases">
        <title>Genome analysis of myxobacterium Chondromyces crocatus Cm c5 reveals a high potential for natural compound synthesis and the genetic basis for the loss of fruiting body formation.</title>
        <authorList>
            <person name="Zaburannyi N."/>
            <person name="Bunk B."/>
            <person name="Maier J."/>
            <person name="Overmann J."/>
            <person name="Mueller R."/>
        </authorList>
    </citation>
    <scope>NUCLEOTIDE SEQUENCE [LARGE SCALE GENOMIC DNA]</scope>
    <source>
        <strain evidence="2 3">Cm c5</strain>
    </source>
</reference>
<sequence length="165" mass="17259">MGQNELGQLLDPSALDRAEGARGRLRLVVPAQWDGEPTELEITAPLRITCARCDGGGCDACGRSGALKTPDDPADRILRVQLPAQLGGGVVLRLVRPFGDTWPIEQLLLELVPGATPSRDIVRLPPPAPLAPWTASPPSSHARATALGVGFLAVLAAVLALLASR</sequence>
<evidence type="ECO:0000313" key="3">
    <source>
        <dbReference type="Proteomes" id="UP000067626"/>
    </source>
</evidence>
<keyword evidence="1" id="KW-0472">Membrane</keyword>
<name>A0A0K1EPL6_CHOCO</name>
<dbReference type="AlphaFoldDB" id="A0A0K1EPL6"/>